<feature type="transmembrane region" description="Helical" evidence="2">
    <location>
        <begin position="91"/>
        <end position="112"/>
    </location>
</feature>
<comment type="caution">
    <text evidence="3">The sequence shown here is derived from an EMBL/GenBank/DDBJ whole genome shotgun (WGS) entry which is preliminary data.</text>
</comment>
<reference evidence="3 4" key="1">
    <citation type="journal article" date="2015" name="Genome Announc.">
        <title>Expanding the biotechnology potential of lactobacilli through comparative genomics of 213 strains and associated genera.</title>
        <authorList>
            <person name="Sun Z."/>
            <person name="Harris H.M."/>
            <person name="McCann A."/>
            <person name="Guo C."/>
            <person name="Argimon S."/>
            <person name="Zhang W."/>
            <person name="Yang X."/>
            <person name="Jeffery I.B."/>
            <person name="Cooney J.C."/>
            <person name="Kagawa T.F."/>
            <person name="Liu W."/>
            <person name="Song Y."/>
            <person name="Salvetti E."/>
            <person name="Wrobel A."/>
            <person name="Rasinkangas P."/>
            <person name="Parkhill J."/>
            <person name="Rea M.C."/>
            <person name="O'Sullivan O."/>
            <person name="Ritari J."/>
            <person name="Douillard F.P."/>
            <person name="Paul Ross R."/>
            <person name="Yang R."/>
            <person name="Briner A.E."/>
            <person name="Felis G.E."/>
            <person name="de Vos W.M."/>
            <person name="Barrangou R."/>
            <person name="Klaenhammer T.R."/>
            <person name="Caufield P.W."/>
            <person name="Cui Y."/>
            <person name="Zhang H."/>
            <person name="O'Toole P.W."/>
        </authorList>
    </citation>
    <scope>NUCLEOTIDE SEQUENCE [LARGE SCALE GENOMIC DNA]</scope>
    <source>
        <strain evidence="3 4">DSM 18630</strain>
    </source>
</reference>
<sequence length="287" mass="31189">MNDNAKFCTKCGTKLVPVSETVAKKQPAAESIKTTSDESSNTQQNTESTGKSATTHADVNTQAWQNAFQNYWRWLLGSWKTPFKVQTTTKYTGILTLFLESLLFTLGIGHWAQRAASLATSATNNFISAFSNNNSTAYNSEYAVGFNFYLTVILIILLAAVAMIGIAFLIQRAVGGTENFVTYLNRLVHYSSSILLLTLLFFLIALSGSIGVVSVWVNGIILLLISLVWSITMVCGIVELKTPGQLDRIYGAVIAGVICLIIEGVAFSLIVSKLGDTTSSFISSFFN</sequence>
<dbReference type="AlphaFoldDB" id="A0A0R1VF67"/>
<accession>A0A0R1VF67</accession>
<dbReference type="InterPro" id="IPR046481">
    <property type="entry name" value="DUF6574"/>
</dbReference>
<evidence type="ECO:0000256" key="2">
    <source>
        <dbReference type="SAM" id="Phobius"/>
    </source>
</evidence>
<evidence type="ECO:0000256" key="1">
    <source>
        <dbReference type="SAM" id="MobiDB-lite"/>
    </source>
</evidence>
<dbReference type="STRING" id="1423750.FC89_GL002448"/>
<feature type="region of interest" description="Disordered" evidence="1">
    <location>
        <begin position="26"/>
        <end position="56"/>
    </location>
</feature>
<evidence type="ECO:0000313" key="3">
    <source>
        <dbReference type="EMBL" id="KRM04045.1"/>
    </source>
</evidence>
<feature type="compositionally biased region" description="Polar residues" evidence="1">
    <location>
        <begin position="32"/>
        <end position="56"/>
    </location>
</feature>
<feature type="transmembrane region" description="Helical" evidence="2">
    <location>
        <begin position="190"/>
        <end position="210"/>
    </location>
</feature>
<protein>
    <recommendedName>
        <fullName evidence="5">Zinc-ribbon domain-containing protein</fullName>
    </recommendedName>
</protein>
<proteinExistence type="predicted"/>
<name>A0A0R1VF67_9LACO</name>
<feature type="transmembrane region" description="Helical" evidence="2">
    <location>
        <begin position="249"/>
        <end position="271"/>
    </location>
</feature>
<keyword evidence="4" id="KW-1185">Reference proteome</keyword>
<keyword evidence="2" id="KW-1133">Transmembrane helix</keyword>
<evidence type="ECO:0000313" key="4">
    <source>
        <dbReference type="Proteomes" id="UP000051451"/>
    </source>
</evidence>
<gene>
    <name evidence="3" type="ORF">FC89_GL002448</name>
</gene>
<keyword evidence="2" id="KW-0472">Membrane</keyword>
<dbReference type="PATRIC" id="fig|1423750.3.peg.2489"/>
<dbReference type="Pfam" id="PF20214">
    <property type="entry name" value="DUF6574"/>
    <property type="match status" value="1"/>
</dbReference>
<feature type="transmembrane region" description="Helical" evidence="2">
    <location>
        <begin position="216"/>
        <end position="237"/>
    </location>
</feature>
<feature type="transmembrane region" description="Helical" evidence="2">
    <location>
        <begin position="148"/>
        <end position="170"/>
    </location>
</feature>
<dbReference type="EMBL" id="AZGB01000030">
    <property type="protein sequence ID" value="KRM04045.1"/>
    <property type="molecule type" value="Genomic_DNA"/>
</dbReference>
<keyword evidence="2" id="KW-0812">Transmembrane</keyword>
<organism evidence="3 4">
    <name type="scientific">Liquorilactobacillus ghanensis DSM 18630</name>
    <dbReference type="NCBI Taxonomy" id="1423750"/>
    <lineage>
        <taxon>Bacteria</taxon>
        <taxon>Bacillati</taxon>
        <taxon>Bacillota</taxon>
        <taxon>Bacilli</taxon>
        <taxon>Lactobacillales</taxon>
        <taxon>Lactobacillaceae</taxon>
        <taxon>Liquorilactobacillus</taxon>
    </lineage>
</organism>
<dbReference type="Proteomes" id="UP000051451">
    <property type="component" value="Unassembled WGS sequence"/>
</dbReference>
<evidence type="ECO:0008006" key="5">
    <source>
        <dbReference type="Google" id="ProtNLM"/>
    </source>
</evidence>